<dbReference type="Gene3D" id="3.90.550.10">
    <property type="entry name" value="Spore Coat Polysaccharide Biosynthesis Protein SpsA, Chain A"/>
    <property type="match status" value="1"/>
</dbReference>
<evidence type="ECO:0000256" key="3">
    <source>
        <dbReference type="ARBA" id="ARBA00022842"/>
    </source>
</evidence>
<sequence>MVLAAGLGKRMRPITDTMPKPLVRVAGKALLDWGLDSLAEAGVEKAVVNIHYLGGQVVDHVAKRQQPRVVISDERDRLLDSGGGIVNALDEIGPDPFYILNSDTFWIDGDESNLRRLALEWDPARMDILLMLSDLESATGHTGGVDFLLGRDGRLRRAKGAPSGFIYAGAAIAHPRIFAGANAEPHSLNRYFDAAIAEGRLFGLPMRGTWITVGTPDAIGPAERAVAEASAVKV</sequence>
<reference evidence="5" key="1">
    <citation type="submission" date="2021-04" db="EMBL/GenBank/DDBJ databases">
        <title>Pseudaminobacter soli sp. nov., isolated from paddy soil contaminated by heavy metals.</title>
        <authorList>
            <person name="Zhang K."/>
        </authorList>
    </citation>
    <scope>NUCLEOTIDE SEQUENCE</scope>
    <source>
        <strain evidence="5">19-2017</strain>
    </source>
</reference>
<name>A0A942DW58_9HYPH</name>
<evidence type="ECO:0000256" key="1">
    <source>
        <dbReference type="ARBA" id="ARBA00022679"/>
    </source>
</evidence>
<dbReference type="InterPro" id="IPR029044">
    <property type="entry name" value="Nucleotide-diphossugar_trans"/>
</dbReference>
<dbReference type="SUPFAM" id="SSF53448">
    <property type="entry name" value="Nucleotide-diphospho-sugar transferases"/>
    <property type="match status" value="1"/>
</dbReference>
<dbReference type="InterPro" id="IPR025877">
    <property type="entry name" value="MobA-like_NTP_Trfase"/>
</dbReference>
<dbReference type="CDD" id="cd06422">
    <property type="entry name" value="NTP_transferase_like_1"/>
    <property type="match status" value="1"/>
</dbReference>
<proteinExistence type="predicted"/>
<feature type="domain" description="MobA-like NTP transferase" evidence="4">
    <location>
        <begin position="2"/>
        <end position="126"/>
    </location>
</feature>
<dbReference type="RefSeq" id="WP_188254592.1">
    <property type="nucleotide sequence ID" value="NZ_JABVCF010000004.1"/>
</dbReference>
<accession>A0A942DW58</accession>
<organism evidence="5 6">
    <name type="scientific">Pseudaminobacter soli</name>
    <name type="common">ex Zhang et al. 2022</name>
    <dbReference type="NCBI Taxonomy" id="2831468"/>
    <lineage>
        <taxon>Bacteria</taxon>
        <taxon>Pseudomonadati</taxon>
        <taxon>Pseudomonadota</taxon>
        <taxon>Alphaproteobacteria</taxon>
        <taxon>Hyphomicrobiales</taxon>
        <taxon>Phyllobacteriaceae</taxon>
        <taxon>Pseudaminobacter</taxon>
    </lineage>
</organism>
<gene>
    <name evidence="5" type="ORF">KEU06_08660</name>
</gene>
<evidence type="ECO:0000256" key="2">
    <source>
        <dbReference type="ARBA" id="ARBA00022695"/>
    </source>
</evidence>
<dbReference type="EMBL" id="JAGWCR010000004">
    <property type="protein sequence ID" value="MBS3648699.1"/>
    <property type="molecule type" value="Genomic_DNA"/>
</dbReference>
<dbReference type="PANTHER" id="PTHR43584:SF8">
    <property type="entry name" value="N-ACETYLMURAMATE ALPHA-1-PHOSPHATE URIDYLYLTRANSFERASE"/>
    <property type="match status" value="1"/>
</dbReference>
<dbReference type="PANTHER" id="PTHR43584">
    <property type="entry name" value="NUCLEOTIDYL TRANSFERASE"/>
    <property type="match status" value="1"/>
</dbReference>
<dbReference type="InterPro" id="IPR050065">
    <property type="entry name" value="GlmU-like"/>
</dbReference>
<dbReference type="Proteomes" id="UP000680348">
    <property type="component" value="Unassembled WGS sequence"/>
</dbReference>
<evidence type="ECO:0000313" key="5">
    <source>
        <dbReference type="EMBL" id="MBS3648699.1"/>
    </source>
</evidence>
<evidence type="ECO:0000259" key="4">
    <source>
        <dbReference type="Pfam" id="PF12804"/>
    </source>
</evidence>
<keyword evidence="1" id="KW-0808">Transferase</keyword>
<keyword evidence="6" id="KW-1185">Reference proteome</keyword>
<protein>
    <submittedName>
        <fullName evidence="5">Nucleotidyltransferase family protein</fullName>
    </submittedName>
</protein>
<comment type="caution">
    <text evidence="5">The sequence shown here is derived from an EMBL/GenBank/DDBJ whole genome shotgun (WGS) entry which is preliminary data.</text>
</comment>
<dbReference type="Pfam" id="PF12804">
    <property type="entry name" value="NTP_transf_3"/>
    <property type="match status" value="1"/>
</dbReference>
<dbReference type="GO" id="GO:0016779">
    <property type="term" value="F:nucleotidyltransferase activity"/>
    <property type="evidence" value="ECO:0007669"/>
    <property type="project" value="UniProtKB-KW"/>
</dbReference>
<keyword evidence="3" id="KW-0460">Magnesium</keyword>
<keyword evidence="2" id="KW-0548">Nucleotidyltransferase</keyword>
<evidence type="ECO:0000313" key="6">
    <source>
        <dbReference type="Proteomes" id="UP000680348"/>
    </source>
</evidence>
<dbReference type="AlphaFoldDB" id="A0A942DW58"/>